<dbReference type="AlphaFoldDB" id="S0FLR9"/>
<protein>
    <recommendedName>
        <fullName evidence="1">ThuA-like domain-containing protein</fullName>
    </recommendedName>
</protein>
<keyword evidence="3" id="KW-1185">Reference proteome</keyword>
<dbReference type="PANTHER" id="PTHR40469:SF2">
    <property type="entry name" value="GALACTOSE-BINDING DOMAIN-LIKE SUPERFAMILY PROTEIN"/>
    <property type="match status" value="1"/>
</dbReference>
<name>S0FLR9_RUMCE</name>
<dbReference type="Gene3D" id="3.40.50.880">
    <property type="match status" value="1"/>
</dbReference>
<dbReference type="Pfam" id="PF06283">
    <property type="entry name" value="ThuA"/>
    <property type="match status" value="1"/>
</dbReference>
<dbReference type="PATRIC" id="fig|1195236.3.peg.4496"/>
<evidence type="ECO:0000259" key="1">
    <source>
        <dbReference type="Pfam" id="PF06283"/>
    </source>
</evidence>
<dbReference type="STRING" id="1195236.CTER_4317"/>
<comment type="caution">
    <text evidence="2">The sequence shown here is derived from an EMBL/GenBank/DDBJ whole genome shotgun (WGS) entry which is preliminary data.</text>
</comment>
<dbReference type="EMBL" id="AORV01000060">
    <property type="protein sequence ID" value="EMS70114.1"/>
    <property type="molecule type" value="Genomic_DNA"/>
</dbReference>
<dbReference type="RefSeq" id="WP_004629227.1">
    <property type="nucleotide sequence ID" value="NZ_AORV01000060.1"/>
</dbReference>
<organism evidence="2 3">
    <name type="scientific">Ruminiclostridium cellobioparum subsp. termitidis CT1112</name>
    <dbReference type="NCBI Taxonomy" id="1195236"/>
    <lineage>
        <taxon>Bacteria</taxon>
        <taxon>Bacillati</taxon>
        <taxon>Bacillota</taxon>
        <taxon>Clostridia</taxon>
        <taxon>Eubacteriales</taxon>
        <taxon>Oscillospiraceae</taxon>
        <taxon>Ruminiclostridium</taxon>
    </lineage>
</organism>
<accession>S0FLR9</accession>
<dbReference type="Proteomes" id="UP000014155">
    <property type="component" value="Unassembled WGS sequence"/>
</dbReference>
<sequence length="221" mass="24589">MKKRAMIVRGGWDGHQPVEVSLMFEKLLKGEGFEVDIFEELSVFESLDTIMGYSLIIPVYTMSEIKEEYVGNVCKAVESGIGLAGCHGGMCDSFRNSTRWQFLTGSQWVEHPGNDGIEYEVNIVGASSSPIVEGLKDFKVKTEHYYLHIDPVVNVLATTSFPLVPGPHSTNGPVLMPVAYTKKWGEGRIFYTSLGHHADVFDAPEAAELMKRGFLWANRLI</sequence>
<dbReference type="InterPro" id="IPR029062">
    <property type="entry name" value="Class_I_gatase-like"/>
</dbReference>
<reference evidence="2 3" key="1">
    <citation type="journal article" date="2013" name="Genome Announc.">
        <title>Draft Genome Sequence of the Cellulolytic, Mesophilic, Anaerobic Bacterium Clostridium termitidis Strain CT1112 (DSM 5398).</title>
        <authorList>
            <person name="Lal S."/>
            <person name="Ramachandran U."/>
            <person name="Zhang X."/>
            <person name="Munir R."/>
            <person name="Sparling R."/>
            <person name="Levin D.B."/>
        </authorList>
    </citation>
    <scope>NUCLEOTIDE SEQUENCE [LARGE SCALE GENOMIC DNA]</scope>
    <source>
        <strain evidence="2 3">CT1112</strain>
    </source>
</reference>
<gene>
    <name evidence="2" type="ORF">CTER_4317</name>
</gene>
<evidence type="ECO:0000313" key="2">
    <source>
        <dbReference type="EMBL" id="EMS70114.1"/>
    </source>
</evidence>
<dbReference type="PANTHER" id="PTHR40469">
    <property type="entry name" value="SECRETED GLYCOSYL HYDROLASE"/>
    <property type="match status" value="1"/>
</dbReference>
<evidence type="ECO:0000313" key="3">
    <source>
        <dbReference type="Proteomes" id="UP000014155"/>
    </source>
</evidence>
<dbReference type="InterPro" id="IPR029010">
    <property type="entry name" value="ThuA-like"/>
</dbReference>
<proteinExistence type="predicted"/>
<feature type="domain" description="ThuA-like" evidence="1">
    <location>
        <begin position="4"/>
        <end position="217"/>
    </location>
</feature>
<dbReference type="SUPFAM" id="SSF52317">
    <property type="entry name" value="Class I glutamine amidotransferase-like"/>
    <property type="match status" value="1"/>
</dbReference>
<dbReference type="eggNOG" id="COG3828">
    <property type="taxonomic scope" value="Bacteria"/>
</dbReference>